<evidence type="ECO:0000256" key="1">
    <source>
        <dbReference type="SAM" id="Coils"/>
    </source>
</evidence>
<evidence type="ECO:0000313" key="4">
    <source>
        <dbReference type="Proteomes" id="UP000187209"/>
    </source>
</evidence>
<dbReference type="EMBL" id="MPUH01000233">
    <property type="protein sequence ID" value="OMJ85545.1"/>
    <property type="molecule type" value="Genomic_DNA"/>
</dbReference>
<dbReference type="Proteomes" id="UP000187209">
    <property type="component" value="Unassembled WGS sequence"/>
</dbReference>
<reference evidence="3 4" key="1">
    <citation type="submission" date="2016-11" db="EMBL/GenBank/DDBJ databases">
        <title>The macronuclear genome of Stentor coeruleus: a giant cell with tiny introns.</title>
        <authorList>
            <person name="Slabodnick M."/>
            <person name="Ruby J.G."/>
            <person name="Reiff S.B."/>
            <person name="Swart E.C."/>
            <person name="Gosai S."/>
            <person name="Prabakaran S."/>
            <person name="Witkowska E."/>
            <person name="Larue G.E."/>
            <person name="Fisher S."/>
            <person name="Freeman R.M."/>
            <person name="Gunawardena J."/>
            <person name="Chu W."/>
            <person name="Stover N.A."/>
            <person name="Gregory B.D."/>
            <person name="Nowacki M."/>
            <person name="Derisi J."/>
            <person name="Roy S.W."/>
            <person name="Marshall W.F."/>
            <person name="Sood P."/>
        </authorList>
    </citation>
    <scope>NUCLEOTIDE SEQUENCE [LARGE SCALE GENOMIC DNA]</scope>
    <source>
        <strain evidence="3">WM001</strain>
    </source>
</reference>
<gene>
    <name evidence="3" type="ORF">SteCoe_13084</name>
</gene>
<evidence type="ECO:0000256" key="2">
    <source>
        <dbReference type="SAM" id="MobiDB-lite"/>
    </source>
</evidence>
<sequence length="409" mass="46711">MSSGGQNSTIESLQNIIRQKDLKIKELESQLLMANIKIQQLQSSQQKKRFQKLTSPSNSGPEDIQVTNKTLPFPLKESLDTAHIAQINSSLNTIKSSAPDFSEFRLKIPKLPEDHQKVQNKAQNFGHNKVKSNNTFENLSSKLEDIIFSGTVDKSTWEGTLNNLRNDPSLMSKAIKGPKIPKVRESLTRQARSRKSDPLPQPEYPRTLCKIMSSSYEKKWQEIDWSQTVLDTYVSKNLLEFNFLRDSSILSPYEIEDMQKNVTGPDNWETVYSKCLKTLDKLSSELMLPRGFFIVPPRSSDSIDALLQECAKLFRARALVMKILGLIHKREDLLLKIMRFDEEDENLRKDFEAFAQIGQDVLQSIGFLSQVGLNLAEFVYLGGNYAQKILQDDKNIKDLFPGLKNTEEY</sequence>
<name>A0A1R2C9A3_9CILI</name>
<proteinExistence type="predicted"/>
<dbReference type="AlphaFoldDB" id="A0A1R2C9A3"/>
<feature type="compositionally biased region" description="Polar residues" evidence="2">
    <location>
        <begin position="54"/>
        <end position="65"/>
    </location>
</feature>
<keyword evidence="1" id="KW-0175">Coiled coil</keyword>
<feature type="coiled-coil region" evidence="1">
    <location>
        <begin position="10"/>
        <end position="44"/>
    </location>
</feature>
<organism evidence="3 4">
    <name type="scientific">Stentor coeruleus</name>
    <dbReference type="NCBI Taxonomy" id="5963"/>
    <lineage>
        <taxon>Eukaryota</taxon>
        <taxon>Sar</taxon>
        <taxon>Alveolata</taxon>
        <taxon>Ciliophora</taxon>
        <taxon>Postciliodesmatophora</taxon>
        <taxon>Heterotrichea</taxon>
        <taxon>Heterotrichida</taxon>
        <taxon>Stentoridae</taxon>
        <taxon>Stentor</taxon>
    </lineage>
</organism>
<feature type="region of interest" description="Disordered" evidence="2">
    <location>
        <begin position="45"/>
        <end position="65"/>
    </location>
</feature>
<evidence type="ECO:0000313" key="3">
    <source>
        <dbReference type="EMBL" id="OMJ85545.1"/>
    </source>
</evidence>
<protein>
    <submittedName>
        <fullName evidence="3">Uncharacterized protein</fullName>
    </submittedName>
</protein>
<feature type="region of interest" description="Disordered" evidence="2">
    <location>
        <begin position="185"/>
        <end position="204"/>
    </location>
</feature>
<accession>A0A1R2C9A3</accession>
<keyword evidence="4" id="KW-1185">Reference proteome</keyword>
<dbReference type="OrthoDB" id="325086at2759"/>
<comment type="caution">
    <text evidence="3">The sequence shown here is derived from an EMBL/GenBank/DDBJ whole genome shotgun (WGS) entry which is preliminary data.</text>
</comment>